<dbReference type="InterPro" id="IPR016071">
    <property type="entry name" value="Staphylococal_nuclease_OB-fold"/>
</dbReference>
<evidence type="ECO:0000313" key="2">
    <source>
        <dbReference type="EMBL" id="CAB4335602.1"/>
    </source>
</evidence>
<dbReference type="PROSITE" id="PS51841">
    <property type="entry name" value="LTD"/>
    <property type="match status" value="1"/>
</dbReference>
<dbReference type="InterPro" id="IPR036415">
    <property type="entry name" value="Lamin_tail_dom_sf"/>
</dbReference>
<organism evidence="2">
    <name type="scientific">freshwater metagenome</name>
    <dbReference type="NCBI Taxonomy" id="449393"/>
    <lineage>
        <taxon>unclassified sequences</taxon>
        <taxon>metagenomes</taxon>
        <taxon>ecological metagenomes</taxon>
    </lineage>
</organism>
<protein>
    <submittedName>
        <fullName evidence="2">Unannotated protein</fullName>
    </submittedName>
</protein>
<dbReference type="Gene3D" id="2.40.50.90">
    <property type="match status" value="1"/>
</dbReference>
<proteinExistence type="predicted"/>
<dbReference type="SUPFAM" id="SSF50199">
    <property type="entry name" value="Staphylococcal nuclease"/>
    <property type="match status" value="1"/>
</dbReference>
<sequence>MLPRTQLARFSHSIRWGGVVVSTILTAAIVVSPAVVGPAQAATYVVPPPSVQVTNVNRSVAAVYAQYAAQLSSISKAQASYKKYYASTAKVLGNQATIAKHQGAITDARARKAIWAAVLVGVKSPTTFALPAAAPMSKEINALAKKSLKAKKAAIKSAVKKQNSRIAKSKKTIAKTKKTLKINVKKQRKDAAKLAQAQINLDAAKALAPGAWDQFTSALNQLNSYTGPSALNPSVPRGVVQAINPGPECVPGQQIGLETAWECGTVTSVSDGDTAIVKTTLGESLTVRLTGIQATEVAHLPIPAQCFAAEAKARLKELLMPGGVGAKVQLRSLYQESVNTNAGATKGNGGIPRPYRSIFIYDQNTGGYTYDVQKDLALRGLVLWFPVNQVPTGRETYHNGEYLDDINIAAASRIGIWAPQACGTPVIAGLDPQVNITPVISVKWDNNNEYVAVKNPSTTQSLNLSRWKLRNKNLDFFSFPDGSVLPPSAIGRIYTSAIPANNTHPYVWSWGKESGYNLYNNPSKLTCNESMYNTSALKSSCLTYQKDWLMGTGVFLMDFQGGTNPVNGRVLGGNLRAWTNVPCSYTYSANTFDSAAHNSCNPELALPAPPTLPGVTGQDLITATATLSNPAAWSFAPGMTIVTTGSGEAGAVVTGATVRFTGFGLNTVTLTMG</sequence>
<dbReference type="SMART" id="SM00318">
    <property type="entry name" value="SNc"/>
    <property type="match status" value="1"/>
</dbReference>
<dbReference type="Gene3D" id="2.60.40.1260">
    <property type="entry name" value="Lamin Tail domain"/>
    <property type="match status" value="1"/>
</dbReference>
<evidence type="ECO:0000259" key="1">
    <source>
        <dbReference type="PROSITE" id="PS51841"/>
    </source>
</evidence>
<dbReference type="AlphaFoldDB" id="A0A6J5Z3A5"/>
<reference evidence="2" key="1">
    <citation type="submission" date="2020-05" db="EMBL/GenBank/DDBJ databases">
        <authorList>
            <person name="Chiriac C."/>
            <person name="Salcher M."/>
            <person name="Ghai R."/>
            <person name="Kavagutti S V."/>
        </authorList>
    </citation>
    <scope>NUCLEOTIDE SEQUENCE</scope>
</reference>
<dbReference type="InterPro" id="IPR001322">
    <property type="entry name" value="Lamin_tail_dom"/>
</dbReference>
<accession>A0A6J5Z3A5</accession>
<dbReference type="InterPro" id="IPR035437">
    <property type="entry name" value="SNase_OB-fold_sf"/>
</dbReference>
<feature type="domain" description="LTD" evidence="1">
    <location>
        <begin position="410"/>
        <end position="589"/>
    </location>
</feature>
<dbReference type="SUPFAM" id="SSF74853">
    <property type="entry name" value="Lamin A/C globular tail domain"/>
    <property type="match status" value="1"/>
</dbReference>
<gene>
    <name evidence="2" type="ORF">UFOPK3770_00541</name>
</gene>
<name>A0A6J5Z3A5_9ZZZZ</name>
<dbReference type="EMBL" id="CAESAJ010000042">
    <property type="protein sequence ID" value="CAB4335602.1"/>
    <property type="molecule type" value="Genomic_DNA"/>
</dbReference>